<dbReference type="SMART" id="SM00248">
    <property type="entry name" value="ANK"/>
    <property type="match status" value="2"/>
</dbReference>
<reference evidence="4" key="1">
    <citation type="submission" date="2014-02" db="EMBL/GenBank/DDBJ databases">
        <title>The Genome Sequence of Trichophyton rubrum (morphotype fischeri) CBS 288.86.</title>
        <authorList>
            <consortium name="The Broad Institute Genomics Platform"/>
            <person name="Cuomo C.A."/>
            <person name="White T.C."/>
            <person name="Graser Y."/>
            <person name="Martinez-Rossi N."/>
            <person name="Heitman J."/>
            <person name="Young S.K."/>
            <person name="Zeng Q."/>
            <person name="Gargeya S."/>
            <person name="Abouelleil A."/>
            <person name="Alvarado L."/>
            <person name="Chapman S.B."/>
            <person name="Gainer-Dewar J."/>
            <person name="Goldberg J."/>
            <person name="Griggs A."/>
            <person name="Gujja S."/>
            <person name="Hansen M."/>
            <person name="Howarth C."/>
            <person name="Imamovic A."/>
            <person name="Larimer J."/>
            <person name="Martinez D."/>
            <person name="Murphy C."/>
            <person name="Pearson M.D."/>
            <person name="Persinoti G."/>
            <person name="Poon T."/>
            <person name="Priest M."/>
            <person name="Roberts A.D."/>
            <person name="Saif S."/>
            <person name="Shea T.D."/>
            <person name="Sykes S.N."/>
            <person name="Wortman J."/>
            <person name="Nusbaum C."/>
            <person name="Birren B."/>
        </authorList>
    </citation>
    <scope>NUCLEOTIDE SEQUENCE [LARGE SCALE GENOMIC DNA]</scope>
    <source>
        <strain evidence="4">CBS 288.86</strain>
    </source>
</reference>
<dbReference type="Pfam" id="PF00023">
    <property type="entry name" value="Ank"/>
    <property type="match status" value="1"/>
</dbReference>
<dbReference type="HOGENOM" id="CLU_1185766_0_0_1"/>
<dbReference type="PANTHER" id="PTHR24123">
    <property type="entry name" value="ANKYRIN REPEAT-CONTAINING"/>
    <property type="match status" value="1"/>
</dbReference>
<gene>
    <name evidence="4" type="ORF">H103_00244</name>
</gene>
<evidence type="ECO:0000313" key="4">
    <source>
        <dbReference type="EMBL" id="EZF57526.1"/>
    </source>
</evidence>
<keyword evidence="1" id="KW-0677">Repeat</keyword>
<evidence type="ECO:0000256" key="2">
    <source>
        <dbReference type="ARBA" id="ARBA00023043"/>
    </source>
</evidence>
<protein>
    <submittedName>
        <fullName evidence="4">Uncharacterized protein</fullName>
    </submittedName>
</protein>
<dbReference type="Proteomes" id="UP000023758">
    <property type="component" value="Unassembled WGS sequence"/>
</dbReference>
<evidence type="ECO:0000256" key="3">
    <source>
        <dbReference type="PROSITE-ProRule" id="PRU00023"/>
    </source>
</evidence>
<organism evidence="4">
    <name type="scientific">Trichophyton rubrum CBS 288.86</name>
    <dbReference type="NCBI Taxonomy" id="1215330"/>
    <lineage>
        <taxon>Eukaryota</taxon>
        <taxon>Fungi</taxon>
        <taxon>Dikarya</taxon>
        <taxon>Ascomycota</taxon>
        <taxon>Pezizomycotina</taxon>
        <taxon>Eurotiomycetes</taxon>
        <taxon>Eurotiomycetidae</taxon>
        <taxon>Onygenales</taxon>
        <taxon>Arthrodermataceae</taxon>
        <taxon>Trichophyton</taxon>
    </lineage>
</organism>
<sequence>MKEFSTINYFTEYHTPPQPIVEAAVDAARGGRVEDLASLVKDYPNLKYSIFVNRVAISGKGGISTYQVLVDSGCNINISYGYGGSPLINAIYHKKFPLARHLLSLRVNPNINNLGIYLAPLGVAVSFRPEFVVDLLDAGLLLDRGADVNEVTKYPFYAMVGFYGGSPPMYWAVQGGHMEVVTLLLQYLVCLDMVDENGLTPAERANKRGFEAAKDALRRHESIKHAVTPPKSGK</sequence>
<dbReference type="InterPro" id="IPR002110">
    <property type="entry name" value="Ankyrin_rpt"/>
</dbReference>
<dbReference type="SUPFAM" id="SSF48403">
    <property type="entry name" value="Ankyrin repeat"/>
    <property type="match status" value="1"/>
</dbReference>
<feature type="repeat" description="ANK" evidence="3">
    <location>
        <begin position="164"/>
        <end position="196"/>
    </location>
</feature>
<dbReference type="OrthoDB" id="426293at2759"/>
<dbReference type="Gene3D" id="1.25.40.20">
    <property type="entry name" value="Ankyrin repeat-containing domain"/>
    <property type="match status" value="2"/>
</dbReference>
<dbReference type="AlphaFoldDB" id="A0A022WHC9"/>
<dbReference type="InterPro" id="IPR051165">
    <property type="entry name" value="Multifunctional_ANK_Repeat"/>
</dbReference>
<dbReference type="PROSITE" id="PS50088">
    <property type="entry name" value="ANK_REPEAT"/>
    <property type="match status" value="1"/>
</dbReference>
<dbReference type="InterPro" id="IPR036770">
    <property type="entry name" value="Ankyrin_rpt-contain_sf"/>
</dbReference>
<accession>A0A022WHC9</accession>
<name>A0A022WHC9_TRIRU</name>
<evidence type="ECO:0000256" key="1">
    <source>
        <dbReference type="ARBA" id="ARBA00022737"/>
    </source>
</evidence>
<keyword evidence="2 3" id="KW-0040">ANK repeat</keyword>
<proteinExistence type="predicted"/>
<dbReference type="EMBL" id="KK207685">
    <property type="protein sequence ID" value="EZF57526.1"/>
    <property type="molecule type" value="Genomic_DNA"/>
</dbReference>
<dbReference type="PANTHER" id="PTHR24123:SF33">
    <property type="entry name" value="PROTEIN HOS4"/>
    <property type="match status" value="1"/>
</dbReference>